<evidence type="ECO:0000259" key="1">
    <source>
        <dbReference type="Pfam" id="PF08450"/>
    </source>
</evidence>
<dbReference type="InterPro" id="IPR011042">
    <property type="entry name" value="6-blade_b-propeller_TolB-like"/>
</dbReference>
<gene>
    <name evidence="2" type="ORF">METZ01_LOCUS25325</name>
</gene>
<evidence type="ECO:0000313" key="2">
    <source>
        <dbReference type="EMBL" id="SUZ72471.1"/>
    </source>
</evidence>
<dbReference type="PRINTS" id="PR01790">
    <property type="entry name" value="SMP30FAMILY"/>
</dbReference>
<name>A0A381PZH1_9ZZZZ</name>
<protein>
    <recommendedName>
        <fullName evidence="1">SMP-30/Gluconolactonase/LRE-like region domain-containing protein</fullName>
    </recommendedName>
</protein>
<dbReference type="PANTHER" id="PTHR47572">
    <property type="entry name" value="LIPOPROTEIN-RELATED"/>
    <property type="match status" value="1"/>
</dbReference>
<sequence length="298" mass="31446">MNRVEQLAAGLLFPEGPAVGADGYLYVTEIAGQRISRISEDGTVSTYAHTGGGPNGAAFDATGDLLVCNNGGRWPTDVPSTEQAVSPENGPGLMQRVNRAGEVIEELLEVDGVALNSPNDVCFDAHGGYYFTDPVWSGLVGGERATGPVCYVNADGEATRVATNIGFPNGLGVRYDGKVLIVCESLTGMLLSYRIEEPGILSETPKPNGMIGRRSVPDGFCFDAAGQIVVAGHGSSNLFVLDGQDGRPIKTIELPEPGPTNCCFGGKDLRTLFVTSSDSGYVYAMEWPVQGMPLLHTR</sequence>
<dbReference type="SUPFAM" id="SSF63829">
    <property type="entry name" value="Calcium-dependent phosphotriesterase"/>
    <property type="match status" value="1"/>
</dbReference>
<dbReference type="PANTHER" id="PTHR47572:SF5">
    <property type="entry name" value="BLR2277 PROTEIN"/>
    <property type="match status" value="1"/>
</dbReference>
<dbReference type="InterPro" id="IPR051262">
    <property type="entry name" value="SMP-30/CGR1_Lactonase"/>
</dbReference>
<dbReference type="Pfam" id="PF08450">
    <property type="entry name" value="SGL"/>
    <property type="match status" value="1"/>
</dbReference>
<dbReference type="Gene3D" id="2.120.10.30">
    <property type="entry name" value="TolB, C-terminal domain"/>
    <property type="match status" value="1"/>
</dbReference>
<dbReference type="InterPro" id="IPR005511">
    <property type="entry name" value="SMP-30"/>
</dbReference>
<dbReference type="AlphaFoldDB" id="A0A381PZH1"/>
<feature type="domain" description="SMP-30/Gluconolactonase/LRE-like region" evidence="1">
    <location>
        <begin position="13"/>
        <end position="277"/>
    </location>
</feature>
<proteinExistence type="predicted"/>
<dbReference type="InterPro" id="IPR013658">
    <property type="entry name" value="SGL"/>
</dbReference>
<dbReference type="EMBL" id="UINC01001150">
    <property type="protein sequence ID" value="SUZ72471.1"/>
    <property type="molecule type" value="Genomic_DNA"/>
</dbReference>
<organism evidence="2">
    <name type="scientific">marine metagenome</name>
    <dbReference type="NCBI Taxonomy" id="408172"/>
    <lineage>
        <taxon>unclassified sequences</taxon>
        <taxon>metagenomes</taxon>
        <taxon>ecological metagenomes</taxon>
    </lineage>
</organism>
<accession>A0A381PZH1</accession>
<reference evidence="2" key="1">
    <citation type="submission" date="2018-05" db="EMBL/GenBank/DDBJ databases">
        <authorList>
            <person name="Lanie J.A."/>
            <person name="Ng W.-L."/>
            <person name="Kazmierczak K.M."/>
            <person name="Andrzejewski T.M."/>
            <person name="Davidsen T.M."/>
            <person name="Wayne K.J."/>
            <person name="Tettelin H."/>
            <person name="Glass J.I."/>
            <person name="Rusch D."/>
            <person name="Podicherti R."/>
            <person name="Tsui H.-C.T."/>
            <person name="Winkler M.E."/>
        </authorList>
    </citation>
    <scope>NUCLEOTIDE SEQUENCE</scope>
</reference>